<comment type="similarity">
    <text evidence="3">Belongs to the acetyltransferase family. RimJ subfamily.</text>
</comment>
<keyword evidence="1 5" id="KW-0808">Transferase</keyword>
<keyword evidence="2" id="KW-0012">Acyltransferase</keyword>
<evidence type="ECO:0000313" key="6">
    <source>
        <dbReference type="Proteomes" id="UP000239576"/>
    </source>
</evidence>
<feature type="domain" description="N-acetyltransferase" evidence="4">
    <location>
        <begin position="16"/>
        <end position="182"/>
    </location>
</feature>
<dbReference type="Proteomes" id="UP000239576">
    <property type="component" value="Unassembled WGS sequence"/>
</dbReference>
<keyword evidence="6" id="KW-1185">Reference proteome</keyword>
<protein>
    <submittedName>
        <fullName evidence="5">30S ribosomal protein S5 alanine N-acetyltransferase</fullName>
    </submittedName>
</protein>
<evidence type="ECO:0000313" key="5">
    <source>
        <dbReference type="EMBL" id="PSB29565.1"/>
    </source>
</evidence>
<evidence type="ECO:0000256" key="2">
    <source>
        <dbReference type="ARBA" id="ARBA00023315"/>
    </source>
</evidence>
<evidence type="ECO:0000256" key="1">
    <source>
        <dbReference type="ARBA" id="ARBA00022679"/>
    </source>
</evidence>
<dbReference type="OrthoDB" id="9795206at2"/>
<keyword evidence="5" id="KW-0687">Ribonucleoprotein</keyword>
<sequence>MKDYPSDPPQLATNRLFIRLATKRDVPEIARYYRTNRAFLKPFEPTRSENFFTEDFWRGQVERNLIEFNYNQSLRLFVFEQAKPETIVGIINFTQFFREPLHACILGYSLAEHKQGNGYMAEAVGRSIQYIFNELRFHRITANYMPRNQRSGNLLRRLGFVVEGYARDYLLINGKWEDHILTSLMNAHWQAD</sequence>
<name>A0A2T1EA56_9CYAN</name>
<dbReference type="RefSeq" id="WP_106256364.1">
    <property type="nucleotide sequence ID" value="NZ_CAWNSW010000012.1"/>
</dbReference>
<dbReference type="AlphaFoldDB" id="A0A2T1EA56"/>
<accession>A0A2T1EA56</accession>
<dbReference type="PANTHER" id="PTHR43792">
    <property type="entry name" value="GNAT FAMILY, PUTATIVE (AFU_ORTHOLOGUE AFUA_3G00765)-RELATED-RELATED"/>
    <property type="match status" value="1"/>
</dbReference>
<dbReference type="InterPro" id="IPR016181">
    <property type="entry name" value="Acyl_CoA_acyltransferase"/>
</dbReference>
<reference evidence="6" key="1">
    <citation type="submission" date="2018-02" db="EMBL/GenBank/DDBJ databases">
        <authorList>
            <person name="Moore K."/>
            <person name="Momper L."/>
        </authorList>
    </citation>
    <scope>NUCLEOTIDE SEQUENCE [LARGE SCALE GENOMIC DNA]</scope>
    <source>
        <strain evidence="6">ULC18</strain>
    </source>
</reference>
<dbReference type="PROSITE" id="PS51186">
    <property type="entry name" value="GNAT"/>
    <property type="match status" value="1"/>
</dbReference>
<reference evidence="5 6" key="2">
    <citation type="submission" date="2018-03" db="EMBL/GenBank/DDBJ databases">
        <title>The ancient ancestry and fast evolution of plastids.</title>
        <authorList>
            <person name="Moore K.R."/>
            <person name="Magnabosco C."/>
            <person name="Momper L."/>
            <person name="Gold D.A."/>
            <person name="Bosak T."/>
            <person name="Fournier G.P."/>
        </authorList>
    </citation>
    <scope>NUCLEOTIDE SEQUENCE [LARGE SCALE GENOMIC DNA]</scope>
    <source>
        <strain evidence="5 6">ULC18</strain>
    </source>
</reference>
<dbReference type="EMBL" id="PVWK01000061">
    <property type="protein sequence ID" value="PSB29565.1"/>
    <property type="molecule type" value="Genomic_DNA"/>
</dbReference>
<evidence type="ECO:0000259" key="4">
    <source>
        <dbReference type="PROSITE" id="PS51186"/>
    </source>
</evidence>
<dbReference type="SUPFAM" id="SSF55729">
    <property type="entry name" value="Acyl-CoA N-acyltransferases (Nat)"/>
    <property type="match status" value="1"/>
</dbReference>
<keyword evidence="5" id="KW-0689">Ribosomal protein</keyword>
<proteinExistence type="inferred from homology"/>
<dbReference type="InterPro" id="IPR000182">
    <property type="entry name" value="GNAT_dom"/>
</dbReference>
<dbReference type="Pfam" id="PF13302">
    <property type="entry name" value="Acetyltransf_3"/>
    <property type="match status" value="1"/>
</dbReference>
<dbReference type="NCBIfam" id="NF008072">
    <property type="entry name" value="PRK10809.1"/>
    <property type="match status" value="1"/>
</dbReference>
<dbReference type="InterPro" id="IPR051531">
    <property type="entry name" value="N-acetyltransferase"/>
</dbReference>
<dbReference type="PANTHER" id="PTHR43792:SF8">
    <property type="entry name" value="[RIBOSOMAL PROTEIN US5]-ALANINE N-ACETYLTRANSFERASE"/>
    <property type="match status" value="1"/>
</dbReference>
<comment type="caution">
    <text evidence="5">The sequence shown here is derived from an EMBL/GenBank/DDBJ whole genome shotgun (WGS) entry which is preliminary data.</text>
</comment>
<dbReference type="GO" id="GO:0005840">
    <property type="term" value="C:ribosome"/>
    <property type="evidence" value="ECO:0007669"/>
    <property type="project" value="UniProtKB-KW"/>
</dbReference>
<dbReference type="GO" id="GO:0008999">
    <property type="term" value="F:protein-N-terminal-alanine acetyltransferase activity"/>
    <property type="evidence" value="ECO:0007669"/>
    <property type="project" value="TreeGrafter"/>
</dbReference>
<dbReference type="Gene3D" id="3.40.630.30">
    <property type="match status" value="1"/>
</dbReference>
<gene>
    <name evidence="5" type="ORF">C7B82_11120</name>
</gene>
<evidence type="ECO:0000256" key="3">
    <source>
        <dbReference type="ARBA" id="ARBA00038502"/>
    </source>
</evidence>
<dbReference type="GO" id="GO:0005737">
    <property type="term" value="C:cytoplasm"/>
    <property type="evidence" value="ECO:0007669"/>
    <property type="project" value="TreeGrafter"/>
</dbReference>
<organism evidence="5 6">
    <name type="scientific">Stenomitos frigidus ULC18</name>
    <dbReference type="NCBI Taxonomy" id="2107698"/>
    <lineage>
        <taxon>Bacteria</taxon>
        <taxon>Bacillati</taxon>
        <taxon>Cyanobacteriota</taxon>
        <taxon>Cyanophyceae</taxon>
        <taxon>Leptolyngbyales</taxon>
        <taxon>Leptolyngbyaceae</taxon>
        <taxon>Stenomitos</taxon>
    </lineage>
</organism>